<evidence type="ECO:0000313" key="10">
    <source>
        <dbReference type="Proteomes" id="UP000012174"/>
    </source>
</evidence>
<organism evidence="9 10">
    <name type="scientific">Eutypa lata (strain UCR-EL1)</name>
    <name type="common">Grapevine dieback disease fungus</name>
    <name type="synonym">Eutypa armeniacae</name>
    <dbReference type="NCBI Taxonomy" id="1287681"/>
    <lineage>
        <taxon>Eukaryota</taxon>
        <taxon>Fungi</taxon>
        <taxon>Dikarya</taxon>
        <taxon>Ascomycota</taxon>
        <taxon>Pezizomycotina</taxon>
        <taxon>Sordariomycetes</taxon>
        <taxon>Xylariomycetidae</taxon>
        <taxon>Xylariales</taxon>
        <taxon>Diatrypaceae</taxon>
        <taxon>Eutypa</taxon>
    </lineage>
</organism>
<feature type="domain" description="Xylanolytic transcriptional activator regulatory" evidence="8">
    <location>
        <begin position="188"/>
        <end position="262"/>
    </location>
</feature>
<dbReference type="PANTHER" id="PTHR31944">
    <property type="entry name" value="HEME-RESPONSIVE ZINC FINGER TRANSCRIPTION FACTOR HAP1"/>
    <property type="match status" value="1"/>
</dbReference>
<dbReference type="GO" id="GO:0006351">
    <property type="term" value="P:DNA-templated transcription"/>
    <property type="evidence" value="ECO:0007669"/>
    <property type="project" value="InterPro"/>
</dbReference>
<feature type="region of interest" description="Disordered" evidence="7">
    <location>
        <begin position="504"/>
        <end position="535"/>
    </location>
</feature>
<evidence type="ECO:0000313" key="9">
    <source>
        <dbReference type="EMBL" id="EMR69370.1"/>
    </source>
</evidence>
<dbReference type="Pfam" id="PF04082">
    <property type="entry name" value="Fungal_trans"/>
    <property type="match status" value="1"/>
</dbReference>
<gene>
    <name evidence="9" type="ORF">UCREL1_3599</name>
</gene>
<evidence type="ECO:0000256" key="6">
    <source>
        <dbReference type="ARBA" id="ARBA00023242"/>
    </source>
</evidence>
<evidence type="ECO:0000256" key="5">
    <source>
        <dbReference type="ARBA" id="ARBA00023163"/>
    </source>
</evidence>
<dbReference type="InterPro" id="IPR007219">
    <property type="entry name" value="XnlR_reg_dom"/>
</dbReference>
<keyword evidence="6" id="KW-0539">Nucleus</keyword>
<dbReference type="GO" id="GO:0000978">
    <property type="term" value="F:RNA polymerase II cis-regulatory region sequence-specific DNA binding"/>
    <property type="evidence" value="ECO:0007669"/>
    <property type="project" value="TreeGrafter"/>
</dbReference>
<dbReference type="Proteomes" id="UP000012174">
    <property type="component" value="Unassembled WGS sequence"/>
</dbReference>
<accession>M7TRR6</accession>
<dbReference type="GO" id="GO:0001228">
    <property type="term" value="F:DNA-binding transcription activator activity, RNA polymerase II-specific"/>
    <property type="evidence" value="ECO:0007669"/>
    <property type="project" value="TreeGrafter"/>
</dbReference>
<dbReference type="CDD" id="cd12148">
    <property type="entry name" value="fungal_TF_MHR"/>
    <property type="match status" value="1"/>
</dbReference>
<keyword evidence="2" id="KW-0862">Zinc</keyword>
<dbReference type="HOGENOM" id="CLU_007091_3_2_1"/>
<evidence type="ECO:0000256" key="2">
    <source>
        <dbReference type="ARBA" id="ARBA00022833"/>
    </source>
</evidence>
<dbReference type="InterPro" id="IPR051430">
    <property type="entry name" value="Fungal_TF_Env_Response"/>
</dbReference>
<evidence type="ECO:0000256" key="7">
    <source>
        <dbReference type="SAM" id="MobiDB-lite"/>
    </source>
</evidence>
<evidence type="ECO:0000256" key="3">
    <source>
        <dbReference type="ARBA" id="ARBA00023015"/>
    </source>
</evidence>
<keyword evidence="4" id="KW-0238">DNA-binding</keyword>
<keyword evidence="5" id="KW-0804">Transcription</keyword>
<dbReference type="AlphaFoldDB" id="M7TRR6"/>
<dbReference type="EMBL" id="KB706095">
    <property type="protein sequence ID" value="EMR69370.1"/>
    <property type="molecule type" value="Genomic_DNA"/>
</dbReference>
<reference evidence="10" key="1">
    <citation type="journal article" date="2013" name="Genome Announc.">
        <title>Draft genome sequence of the grapevine dieback fungus Eutypa lata UCR-EL1.</title>
        <authorList>
            <person name="Blanco-Ulate B."/>
            <person name="Rolshausen P.E."/>
            <person name="Cantu D."/>
        </authorList>
    </citation>
    <scope>NUCLEOTIDE SEQUENCE [LARGE SCALE GENOMIC DNA]</scope>
    <source>
        <strain evidence="10">UCR-EL1</strain>
    </source>
</reference>
<dbReference type="PANTHER" id="PTHR31944:SF131">
    <property type="entry name" value="HEME-RESPONSIVE ZINC FINGER TRANSCRIPTION FACTOR HAP1"/>
    <property type="match status" value="1"/>
</dbReference>
<dbReference type="GO" id="GO:0005634">
    <property type="term" value="C:nucleus"/>
    <property type="evidence" value="ECO:0007669"/>
    <property type="project" value="TreeGrafter"/>
</dbReference>
<dbReference type="eggNOG" id="ENOG502T2XU">
    <property type="taxonomic scope" value="Eukaryota"/>
</dbReference>
<dbReference type="OrthoDB" id="4337792at2759"/>
<keyword evidence="1" id="KW-0479">Metal-binding</keyword>
<evidence type="ECO:0000256" key="1">
    <source>
        <dbReference type="ARBA" id="ARBA00022723"/>
    </source>
</evidence>
<name>M7TRR6_EUTLA</name>
<dbReference type="GO" id="GO:0008270">
    <property type="term" value="F:zinc ion binding"/>
    <property type="evidence" value="ECO:0007669"/>
    <property type="project" value="InterPro"/>
</dbReference>
<dbReference type="SMART" id="SM00906">
    <property type="entry name" value="Fungal_trans"/>
    <property type="match status" value="1"/>
</dbReference>
<evidence type="ECO:0000259" key="8">
    <source>
        <dbReference type="SMART" id="SM00906"/>
    </source>
</evidence>
<evidence type="ECO:0000256" key="4">
    <source>
        <dbReference type="ARBA" id="ARBA00023125"/>
    </source>
</evidence>
<dbReference type="KEGG" id="ela:UCREL1_3599"/>
<sequence length="549" mass="61164">MSMFKKIAAFMRNEAGSSSEIANTTTTAAASVQQVRALLQQCKNLSQSLKTTRPGRFLSRPEPIAPTRDAADRLARLYLSHFEPVFRVLHVPSFWSEWEHYWADPAAAMDVTTLKVQLVIAIGSGLSGNEELPSSSRDVHRTACRWVFAAQDWVAAPFEKDRLSLDCIQIQCLLMLARQVLSIGSDLCWVAMGTLLRCAIQLGLHRDPKHFPSMGILEAEIRRRLWATILELNIQTSLDSGTPPGISCGDFDTDPPSNINDEDLLDVSTTVSTLKQQLDRVTTQTSLQRFLLRNLKDRLRMLHCMNGIDNPLKDEEILSLSARIGKACRDCVPYCQPIQRGSEVAEDERNEADIAMFRQATAQLLLRRFLLVLHRPLAGRINENALYYHSRKVSFDTAAALLKPVNSTNTSATTFSHLMVRGGGMFRSCLNHVSLALASELLIEIGDLEEGGGESGGSPAYRRLLVDAVKEARDLWTERLRRGDTNVRLHMKLSIVLGLVEKEEDGEERGDDRGRVDGGNDGGTSTQQRMTMSAKESLETCIGLIRRNF</sequence>
<keyword evidence="3" id="KW-0805">Transcription regulation</keyword>
<dbReference type="OMA" id="REYDQYW"/>
<keyword evidence="10" id="KW-1185">Reference proteome</keyword>
<proteinExistence type="predicted"/>
<protein>
    <submittedName>
        <fullName evidence="9">Putative c6 transcription protein</fullName>
    </submittedName>
</protein>